<gene>
    <name evidence="1" type="ORF">CTRU02_212927</name>
</gene>
<comment type="caution">
    <text evidence="1">The sequence shown here is derived from an EMBL/GenBank/DDBJ whole genome shotgun (WGS) entry which is preliminary data.</text>
</comment>
<organism evidence="1 2">
    <name type="scientific">Colletotrichum truncatum</name>
    <name type="common">Anthracnose fungus</name>
    <name type="synonym">Colletotrichum capsici</name>
    <dbReference type="NCBI Taxonomy" id="5467"/>
    <lineage>
        <taxon>Eukaryota</taxon>
        <taxon>Fungi</taxon>
        <taxon>Dikarya</taxon>
        <taxon>Ascomycota</taxon>
        <taxon>Pezizomycotina</taxon>
        <taxon>Sordariomycetes</taxon>
        <taxon>Hypocreomycetidae</taxon>
        <taxon>Glomerellales</taxon>
        <taxon>Glomerellaceae</taxon>
        <taxon>Colletotrichum</taxon>
        <taxon>Colletotrichum truncatum species complex</taxon>
    </lineage>
</organism>
<keyword evidence="2" id="KW-1185">Reference proteome</keyword>
<evidence type="ECO:0000313" key="2">
    <source>
        <dbReference type="Proteomes" id="UP000805649"/>
    </source>
</evidence>
<evidence type="ECO:0000313" key="1">
    <source>
        <dbReference type="EMBL" id="KAL0931974.1"/>
    </source>
</evidence>
<accession>A0ACC3YJA6</accession>
<protein>
    <submittedName>
        <fullName evidence="1">Epoxide hydrolase</fullName>
    </submittedName>
</protein>
<dbReference type="EMBL" id="VUJX02000009">
    <property type="protein sequence ID" value="KAL0931974.1"/>
    <property type="molecule type" value="Genomic_DNA"/>
</dbReference>
<proteinExistence type="predicted"/>
<reference evidence="1 2" key="1">
    <citation type="journal article" date="2020" name="Phytopathology">
        <title>Genome Sequence Resources of Colletotrichum truncatum, C. plurivorum, C. musicola, and C. sojae: Four Species Pathogenic to Soybean (Glycine max).</title>
        <authorList>
            <person name="Rogerio F."/>
            <person name="Boufleur T.R."/>
            <person name="Ciampi-Guillardi M."/>
            <person name="Sukno S.A."/>
            <person name="Thon M.R."/>
            <person name="Massola Junior N.S."/>
            <person name="Baroncelli R."/>
        </authorList>
    </citation>
    <scope>NUCLEOTIDE SEQUENCE [LARGE SCALE GENOMIC DNA]</scope>
    <source>
        <strain evidence="1 2">CMES1059</strain>
    </source>
</reference>
<sequence length="329" mass="36816">MDLSKLTKKTLKVSRGFTYTYYSAGAQEAKPTIALFHGWPDSAKVWAGFVNDYLLPHGYGVIAQDCLGYGETSKPTDIESYGWQHITTDIAEILDAENVPKVISLGHDWGSGLAQRLYHFYPSRVQALVMVNAPYMPPSGDFDLDSVNARTREAFGMGLFEYWHFFASEDGPGIMNRNLESVYSALFGDPHTWQNTFCTPGGMRKWISEGHTQPTLQYATPEHKADFMDRFSEEVGFQASCCYYKSTVFGVQNKAEKLAAEGTMMVNVPTLFWGVEQDYVCRPAGLQPSIQAGLLPNLKIVTREGGHWALLEKPAQFGQDVLGWLQETF</sequence>
<keyword evidence="1" id="KW-0378">Hydrolase</keyword>
<name>A0ACC3YJA6_COLTU</name>
<dbReference type="Proteomes" id="UP000805649">
    <property type="component" value="Unassembled WGS sequence"/>
</dbReference>